<feature type="domain" description="VOC" evidence="8">
    <location>
        <begin position="2"/>
        <end position="126"/>
    </location>
</feature>
<gene>
    <name evidence="9" type="primary">gloA</name>
    <name evidence="9" type="ORF">U5817_20240</name>
</gene>
<dbReference type="InterPro" id="IPR004361">
    <property type="entry name" value="Glyoxalase_1"/>
</dbReference>
<organism evidence="9 10">
    <name type="scientific">Aromatoleum evansii</name>
    <name type="common">Azoarcus evansii</name>
    <dbReference type="NCBI Taxonomy" id="59406"/>
    <lineage>
        <taxon>Bacteria</taxon>
        <taxon>Pseudomonadati</taxon>
        <taxon>Pseudomonadota</taxon>
        <taxon>Betaproteobacteria</taxon>
        <taxon>Rhodocyclales</taxon>
        <taxon>Rhodocyclaceae</taxon>
        <taxon>Aromatoleum</taxon>
    </lineage>
</organism>
<protein>
    <recommendedName>
        <fullName evidence="3 7">Lactoylglutathione lyase</fullName>
        <ecNumber evidence="3 7">4.4.1.5</ecNumber>
    </recommendedName>
    <alternativeName>
        <fullName evidence="7">Glyoxalase I</fullName>
    </alternativeName>
</protein>
<dbReference type="Gene3D" id="3.10.180.10">
    <property type="entry name" value="2,3-Dihydroxybiphenyl 1,2-Dioxygenase, domain 1"/>
    <property type="match status" value="1"/>
</dbReference>
<dbReference type="PANTHER" id="PTHR46036:SF5">
    <property type="entry name" value="LACTOYLGLUTATHIONE LYASE"/>
    <property type="match status" value="1"/>
</dbReference>
<dbReference type="GO" id="GO:0004462">
    <property type="term" value="F:lactoylglutathione lyase activity"/>
    <property type="evidence" value="ECO:0007669"/>
    <property type="project" value="UniProtKB-EC"/>
</dbReference>
<comment type="similarity">
    <text evidence="2 7">Belongs to the glyoxalase I family.</text>
</comment>
<comment type="pathway">
    <text evidence="1 7">Secondary metabolite metabolism; methylglyoxal degradation; (R)-lactate from methylglyoxal: step 1/2.</text>
</comment>
<keyword evidence="10" id="KW-1185">Reference proteome</keyword>
<name>A0ABZ1AI20_AROEV</name>
<evidence type="ECO:0000313" key="9">
    <source>
        <dbReference type="EMBL" id="WRL45510.1"/>
    </source>
</evidence>
<evidence type="ECO:0000256" key="4">
    <source>
        <dbReference type="ARBA" id="ARBA00022723"/>
    </source>
</evidence>
<reference evidence="9 10" key="1">
    <citation type="submission" date="2023-12" db="EMBL/GenBank/DDBJ databases">
        <title>A. evansii MAY27, complete genome.</title>
        <authorList>
            <person name="Wang Y."/>
        </authorList>
    </citation>
    <scope>NUCLEOTIDE SEQUENCE [LARGE SCALE GENOMIC DNA]</scope>
    <source>
        <strain evidence="9 10">MAY27</strain>
    </source>
</reference>
<keyword evidence="4 7" id="KW-0479">Metal-binding</keyword>
<dbReference type="EMBL" id="CP141259">
    <property type="protein sequence ID" value="WRL45510.1"/>
    <property type="molecule type" value="Genomic_DNA"/>
</dbReference>
<dbReference type="InterPro" id="IPR004360">
    <property type="entry name" value="Glyas_Fos-R_dOase_dom"/>
</dbReference>
<keyword evidence="5 7" id="KW-0456">Lyase</keyword>
<dbReference type="PROSITE" id="PS00935">
    <property type="entry name" value="GLYOXALASE_I_2"/>
    <property type="match status" value="1"/>
</dbReference>
<evidence type="ECO:0000256" key="1">
    <source>
        <dbReference type="ARBA" id="ARBA00005008"/>
    </source>
</evidence>
<dbReference type="InterPro" id="IPR029068">
    <property type="entry name" value="Glyas_Bleomycin-R_OHBP_Dase"/>
</dbReference>
<evidence type="ECO:0000256" key="5">
    <source>
        <dbReference type="ARBA" id="ARBA00023239"/>
    </source>
</evidence>
<sequence>MRLLHTMLRVGDLDRSIKFYTEVLGMRLLRRHDYPEGKFTLAFIGYQDESAGAVIELTHNWGVGSYEMGNAFGHIALAVPDAYRACDEIRARGGNVVREAGPMKHGTTVIAFVEDPDGYKIELIQHA</sequence>
<dbReference type="InterPro" id="IPR018146">
    <property type="entry name" value="Glyoxalase_1_CS"/>
</dbReference>
<dbReference type="Proteomes" id="UP001626593">
    <property type="component" value="Chromosome"/>
</dbReference>
<evidence type="ECO:0000256" key="3">
    <source>
        <dbReference type="ARBA" id="ARBA00012081"/>
    </source>
</evidence>
<dbReference type="InterPro" id="IPR037523">
    <property type="entry name" value="VOC_core"/>
</dbReference>
<evidence type="ECO:0000256" key="2">
    <source>
        <dbReference type="ARBA" id="ARBA00010363"/>
    </source>
</evidence>
<comment type="catalytic activity">
    <reaction evidence="6 7">
        <text>(R)-S-lactoylglutathione = methylglyoxal + glutathione</text>
        <dbReference type="Rhea" id="RHEA:19069"/>
        <dbReference type="ChEBI" id="CHEBI:17158"/>
        <dbReference type="ChEBI" id="CHEBI:57474"/>
        <dbReference type="ChEBI" id="CHEBI:57925"/>
        <dbReference type="EC" id="4.4.1.5"/>
    </reaction>
</comment>
<comment type="cofactor">
    <cofactor evidence="7">
        <name>Ni(2+)</name>
        <dbReference type="ChEBI" id="CHEBI:49786"/>
    </cofactor>
    <text evidence="7">Binds 1 nickel ion per subunit.</text>
</comment>
<evidence type="ECO:0000259" key="8">
    <source>
        <dbReference type="PROSITE" id="PS51819"/>
    </source>
</evidence>
<dbReference type="NCBIfam" id="TIGR00068">
    <property type="entry name" value="glyox_I"/>
    <property type="match status" value="1"/>
</dbReference>
<evidence type="ECO:0000313" key="10">
    <source>
        <dbReference type="Proteomes" id="UP001626593"/>
    </source>
</evidence>
<dbReference type="PROSITE" id="PS51819">
    <property type="entry name" value="VOC"/>
    <property type="match status" value="1"/>
</dbReference>
<dbReference type="PANTHER" id="PTHR46036">
    <property type="entry name" value="LACTOYLGLUTATHIONE LYASE"/>
    <property type="match status" value="1"/>
</dbReference>
<keyword evidence="7" id="KW-0533">Nickel</keyword>
<dbReference type="EC" id="4.4.1.5" evidence="3 7"/>
<dbReference type="SUPFAM" id="SSF54593">
    <property type="entry name" value="Glyoxalase/Bleomycin resistance protein/Dihydroxybiphenyl dioxygenase"/>
    <property type="match status" value="1"/>
</dbReference>
<accession>A0ABZ1AI20</accession>
<dbReference type="Pfam" id="PF00903">
    <property type="entry name" value="Glyoxalase"/>
    <property type="match status" value="1"/>
</dbReference>
<dbReference type="CDD" id="cd16358">
    <property type="entry name" value="GlxI_Ni"/>
    <property type="match status" value="1"/>
</dbReference>
<proteinExistence type="inferred from homology"/>
<dbReference type="PROSITE" id="PS00934">
    <property type="entry name" value="GLYOXALASE_I_1"/>
    <property type="match status" value="1"/>
</dbReference>
<evidence type="ECO:0000256" key="7">
    <source>
        <dbReference type="RuleBase" id="RU361179"/>
    </source>
</evidence>
<comment type="function">
    <text evidence="7">Catalyzes the conversion of hemimercaptal, formed from methylglyoxal and glutathione, to S-lactoylglutathione.</text>
</comment>
<dbReference type="RefSeq" id="WP_407278583.1">
    <property type="nucleotide sequence ID" value="NZ_CP141259.1"/>
</dbReference>
<evidence type="ECO:0000256" key="6">
    <source>
        <dbReference type="ARBA" id="ARBA00048273"/>
    </source>
</evidence>